<dbReference type="Pfam" id="PF12680">
    <property type="entry name" value="SnoaL_2"/>
    <property type="match status" value="1"/>
</dbReference>
<gene>
    <name evidence="2" type="ORF">ACFFQA_23615</name>
</gene>
<evidence type="ECO:0000259" key="1">
    <source>
        <dbReference type="Pfam" id="PF12680"/>
    </source>
</evidence>
<keyword evidence="3" id="KW-1185">Reference proteome</keyword>
<proteinExistence type="predicted"/>
<organism evidence="2 3">
    <name type="scientific">Allokutzneria oryzae</name>
    <dbReference type="NCBI Taxonomy" id="1378989"/>
    <lineage>
        <taxon>Bacteria</taxon>
        <taxon>Bacillati</taxon>
        <taxon>Actinomycetota</taxon>
        <taxon>Actinomycetes</taxon>
        <taxon>Pseudonocardiales</taxon>
        <taxon>Pseudonocardiaceae</taxon>
        <taxon>Allokutzneria</taxon>
    </lineage>
</organism>
<evidence type="ECO:0000313" key="2">
    <source>
        <dbReference type="EMBL" id="MFB9906935.1"/>
    </source>
</evidence>
<dbReference type="RefSeq" id="WP_377856169.1">
    <property type="nucleotide sequence ID" value="NZ_JBHLZU010000019.1"/>
</dbReference>
<name>A0ABV6A1B4_9PSEU</name>
<dbReference type="InterPro" id="IPR032710">
    <property type="entry name" value="NTF2-like_dom_sf"/>
</dbReference>
<dbReference type="EMBL" id="JBHLZU010000019">
    <property type="protein sequence ID" value="MFB9906935.1"/>
    <property type="molecule type" value="Genomic_DNA"/>
</dbReference>
<dbReference type="SUPFAM" id="SSF54427">
    <property type="entry name" value="NTF2-like"/>
    <property type="match status" value="1"/>
</dbReference>
<reference evidence="2 3" key="1">
    <citation type="submission" date="2024-09" db="EMBL/GenBank/DDBJ databases">
        <authorList>
            <person name="Sun Q."/>
            <person name="Mori K."/>
        </authorList>
    </citation>
    <scope>NUCLEOTIDE SEQUENCE [LARGE SCALE GENOMIC DNA]</scope>
    <source>
        <strain evidence="2 3">TBRC 7907</strain>
    </source>
</reference>
<sequence>MPATTHQVVDQVRRMVEGKEGIAFADLFATDGVLTYPFAPPGMPRELNGQDAIRAYRGAAAQRRELLDIQGVHVLTRDTDDPEVVVIEVTHHGWAKALDEPYTFTALGILRIRDGKIVRYDDYMDPIAMARLLGRTNDLIASLAAA</sequence>
<dbReference type="Proteomes" id="UP001589693">
    <property type="component" value="Unassembled WGS sequence"/>
</dbReference>
<evidence type="ECO:0000313" key="3">
    <source>
        <dbReference type="Proteomes" id="UP001589693"/>
    </source>
</evidence>
<protein>
    <submittedName>
        <fullName evidence="2">Nuclear transport factor 2 family protein</fullName>
    </submittedName>
</protein>
<comment type="caution">
    <text evidence="2">The sequence shown here is derived from an EMBL/GenBank/DDBJ whole genome shotgun (WGS) entry which is preliminary data.</text>
</comment>
<feature type="domain" description="SnoaL-like" evidence="1">
    <location>
        <begin position="22"/>
        <end position="120"/>
    </location>
</feature>
<accession>A0ABV6A1B4</accession>
<dbReference type="Gene3D" id="3.10.450.50">
    <property type="match status" value="1"/>
</dbReference>
<dbReference type="InterPro" id="IPR037401">
    <property type="entry name" value="SnoaL-like"/>
</dbReference>